<feature type="transmembrane region" description="Helical" evidence="1">
    <location>
        <begin position="35"/>
        <end position="56"/>
    </location>
</feature>
<keyword evidence="1" id="KW-0812">Transmembrane</keyword>
<dbReference type="EMBL" id="VCEI01000011">
    <property type="protein sequence ID" value="TLU96078.1"/>
    <property type="molecule type" value="Genomic_DNA"/>
</dbReference>
<feature type="transmembrane region" description="Helical" evidence="1">
    <location>
        <begin position="197"/>
        <end position="219"/>
    </location>
</feature>
<protein>
    <submittedName>
        <fullName evidence="2">DUF1345 domain-containing protein</fullName>
    </submittedName>
</protein>
<evidence type="ECO:0000313" key="2">
    <source>
        <dbReference type="EMBL" id="TLU96078.1"/>
    </source>
</evidence>
<dbReference type="InterPro" id="IPR009781">
    <property type="entry name" value="DUF1345"/>
</dbReference>
<gene>
    <name evidence="2" type="ORF">FEM55_02720</name>
</gene>
<evidence type="ECO:0000256" key="1">
    <source>
        <dbReference type="SAM" id="Phobius"/>
    </source>
</evidence>
<feature type="transmembrane region" description="Helical" evidence="1">
    <location>
        <begin position="111"/>
        <end position="131"/>
    </location>
</feature>
<feature type="transmembrane region" description="Helical" evidence="1">
    <location>
        <begin position="12"/>
        <end position="29"/>
    </location>
</feature>
<dbReference type="OrthoDB" id="64737at2"/>
<keyword evidence="1" id="KW-0472">Membrane</keyword>
<dbReference type="RefSeq" id="WP_138279774.1">
    <property type="nucleotide sequence ID" value="NZ_BMGE01000001.1"/>
</dbReference>
<comment type="caution">
    <text evidence="2">The sequence shown here is derived from an EMBL/GenBank/DDBJ whole genome shotgun (WGS) entry which is preliminary data.</text>
</comment>
<proteinExistence type="predicted"/>
<sequence length="225" mass="25507">MKFINRLDAHHKLYISLTSGLFAFFVLYGKCSVPVHVMLTWLSYCLTSLFLSWVTILSSHPSEVKKEVFAQDSSRTLIFLFTVTAAFASLFAILILLQSSSQTSSQADLDGHILLSLACVISSWCLVHTIFTMRYAHLYYQNVKNTDRNKNQKPAGLDFPDEDQPDYLDFTYFSFVLGMTFQVSDVTINSKEIRRLVLVHSLLSFAFNTVIVAFSINIVSGLMQK</sequence>
<accession>A0A5R9KIN9</accession>
<reference evidence="2 3" key="1">
    <citation type="submission" date="2019-05" db="EMBL/GenBank/DDBJ databases">
        <authorList>
            <person name="Qu J.-H."/>
        </authorList>
    </citation>
    <scope>NUCLEOTIDE SEQUENCE [LARGE SCALE GENOMIC DNA]</scope>
    <source>
        <strain evidence="2 3">Z12</strain>
    </source>
</reference>
<dbReference type="Proteomes" id="UP000309788">
    <property type="component" value="Unassembled WGS sequence"/>
</dbReference>
<evidence type="ECO:0000313" key="3">
    <source>
        <dbReference type="Proteomes" id="UP000309788"/>
    </source>
</evidence>
<keyword evidence="1" id="KW-1133">Transmembrane helix</keyword>
<keyword evidence="3" id="KW-1185">Reference proteome</keyword>
<name>A0A5R9KIN9_9BACT</name>
<dbReference type="AlphaFoldDB" id="A0A5R9KIN9"/>
<dbReference type="Pfam" id="PF07077">
    <property type="entry name" value="DUF1345"/>
    <property type="match status" value="1"/>
</dbReference>
<feature type="transmembrane region" description="Helical" evidence="1">
    <location>
        <begin position="77"/>
        <end position="99"/>
    </location>
</feature>
<organism evidence="2 3">
    <name type="scientific">Dyadobacter sediminis</name>
    <dbReference type="NCBI Taxonomy" id="1493691"/>
    <lineage>
        <taxon>Bacteria</taxon>
        <taxon>Pseudomonadati</taxon>
        <taxon>Bacteroidota</taxon>
        <taxon>Cytophagia</taxon>
        <taxon>Cytophagales</taxon>
        <taxon>Spirosomataceae</taxon>
        <taxon>Dyadobacter</taxon>
    </lineage>
</organism>